<accession>A0A814DFX4</accession>
<evidence type="ECO:0000313" key="4">
    <source>
        <dbReference type="EMBL" id="CAF3729091.1"/>
    </source>
</evidence>
<dbReference type="EMBL" id="CAJNOQ010002355">
    <property type="protein sequence ID" value="CAF0953817.1"/>
    <property type="molecule type" value="Genomic_DNA"/>
</dbReference>
<dbReference type="EMBL" id="CAJOBC010002353">
    <property type="protein sequence ID" value="CAF3729091.1"/>
    <property type="molecule type" value="Genomic_DNA"/>
</dbReference>
<comment type="caution">
    <text evidence="2">The sequence shown here is derived from an EMBL/GenBank/DDBJ whole genome shotgun (WGS) entry which is preliminary data.</text>
</comment>
<evidence type="ECO:0000313" key="2">
    <source>
        <dbReference type="EMBL" id="CAF0953817.1"/>
    </source>
</evidence>
<keyword evidence="6" id="KW-1185">Reference proteome</keyword>
<feature type="non-terminal residue" evidence="2">
    <location>
        <position position="1"/>
    </location>
</feature>
<organism evidence="2 6">
    <name type="scientific">Didymodactylos carnosus</name>
    <dbReference type="NCBI Taxonomy" id="1234261"/>
    <lineage>
        <taxon>Eukaryota</taxon>
        <taxon>Metazoa</taxon>
        <taxon>Spiralia</taxon>
        <taxon>Gnathifera</taxon>
        <taxon>Rotifera</taxon>
        <taxon>Eurotatoria</taxon>
        <taxon>Bdelloidea</taxon>
        <taxon>Philodinida</taxon>
        <taxon>Philodinidae</taxon>
        <taxon>Didymodactylos</taxon>
    </lineage>
</organism>
<protein>
    <submittedName>
        <fullName evidence="2">Uncharacterized protein</fullName>
    </submittedName>
</protein>
<proteinExistence type="predicted"/>
<evidence type="ECO:0000313" key="5">
    <source>
        <dbReference type="EMBL" id="CAF4441244.1"/>
    </source>
</evidence>
<dbReference type="EMBL" id="CAJNOK010056031">
    <property type="protein sequence ID" value="CAF1621376.1"/>
    <property type="molecule type" value="Genomic_DNA"/>
</dbReference>
<feature type="compositionally biased region" description="Low complexity" evidence="1">
    <location>
        <begin position="1"/>
        <end position="20"/>
    </location>
</feature>
<evidence type="ECO:0000313" key="6">
    <source>
        <dbReference type="Proteomes" id="UP000663829"/>
    </source>
</evidence>
<feature type="region of interest" description="Disordered" evidence="1">
    <location>
        <begin position="1"/>
        <end position="25"/>
    </location>
</feature>
<dbReference type="Proteomes" id="UP000677228">
    <property type="component" value="Unassembled WGS sequence"/>
</dbReference>
<evidence type="ECO:0000256" key="1">
    <source>
        <dbReference type="SAM" id="MobiDB-lite"/>
    </source>
</evidence>
<reference evidence="2" key="1">
    <citation type="submission" date="2021-02" db="EMBL/GenBank/DDBJ databases">
        <authorList>
            <person name="Nowell W R."/>
        </authorList>
    </citation>
    <scope>NUCLEOTIDE SEQUENCE</scope>
</reference>
<name>A0A814DFX4_9BILA</name>
<evidence type="ECO:0000313" key="3">
    <source>
        <dbReference type="EMBL" id="CAF1621376.1"/>
    </source>
</evidence>
<dbReference type="AlphaFoldDB" id="A0A814DFX4"/>
<gene>
    <name evidence="2" type="ORF">GPM918_LOCUS11389</name>
    <name evidence="3" type="ORF">OVA965_LOCUS43225</name>
    <name evidence="4" type="ORF">SRO942_LOCUS11384</name>
    <name evidence="5" type="ORF">TMI583_LOCUS45398</name>
</gene>
<sequence>TSTFQSTSTIPSSTTQQPTTGEDIRIVHREAAEYK</sequence>
<dbReference type="Proteomes" id="UP000682733">
    <property type="component" value="Unassembled WGS sequence"/>
</dbReference>
<dbReference type="Proteomes" id="UP000663829">
    <property type="component" value="Unassembled WGS sequence"/>
</dbReference>
<dbReference type="EMBL" id="CAJOBA010080952">
    <property type="protein sequence ID" value="CAF4441244.1"/>
    <property type="molecule type" value="Genomic_DNA"/>
</dbReference>
<dbReference type="Proteomes" id="UP000681722">
    <property type="component" value="Unassembled WGS sequence"/>
</dbReference>